<dbReference type="InterPro" id="IPR050194">
    <property type="entry name" value="Glycosyltransferase_grp1"/>
</dbReference>
<name>A0A2D2CV06_METT3</name>
<reference evidence="4" key="1">
    <citation type="submission" date="2017-10" db="EMBL/GenBank/DDBJ databases">
        <title>Completed PacBio SMRT sequence of Methylosinus trichosporium OB3b reveals presence of a third large plasmid.</title>
        <authorList>
            <person name="Charles T.C."/>
            <person name="Lynch M.D.J."/>
            <person name="Heil J.R."/>
            <person name="Cheng J."/>
        </authorList>
    </citation>
    <scope>NUCLEOTIDE SEQUENCE [LARGE SCALE GENOMIC DNA]</scope>
    <source>
        <strain evidence="4">OB3b</strain>
    </source>
</reference>
<keyword evidence="4" id="KW-1185">Reference proteome</keyword>
<proteinExistence type="predicted"/>
<evidence type="ECO:0000313" key="4">
    <source>
        <dbReference type="Proteomes" id="UP000230709"/>
    </source>
</evidence>
<gene>
    <name evidence="3" type="ORF">CQW49_00785</name>
</gene>
<feature type="domain" description="Glycosyltransferase subfamily 4-like N-terminal" evidence="2">
    <location>
        <begin position="99"/>
        <end position="220"/>
    </location>
</feature>
<dbReference type="AlphaFoldDB" id="A0A2D2CV06"/>
<dbReference type="KEGG" id="mtw:CQW49_00785"/>
<protein>
    <submittedName>
        <fullName evidence="3">Glycosyltransferase family 1 protein</fullName>
    </submittedName>
</protein>
<dbReference type="PANTHER" id="PTHR45947">
    <property type="entry name" value="SULFOQUINOVOSYL TRANSFERASE SQD2"/>
    <property type="match status" value="1"/>
</dbReference>
<dbReference type="PANTHER" id="PTHR45947:SF3">
    <property type="entry name" value="SULFOQUINOVOSYL TRANSFERASE SQD2"/>
    <property type="match status" value="1"/>
</dbReference>
<dbReference type="Pfam" id="PF13579">
    <property type="entry name" value="Glyco_trans_4_4"/>
    <property type="match status" value="1"/>
</dbReference>
<sequence>MSAAGKTESGALHEIRFWSRGADARRAVSKDLTVSLRKTRIVVVNTHPIQYFAPLYAYLSATPDIEITALYLSDFSLRGAVDRGFGRRVAWDVDLLAGYRHVFVGRRWREIEPFGLRATFVPEVFAAVRRGGFDAVWVNGHVVAANFLAMAAARLAGLPILMRCETHLGLASPPPKRFVRRPLLSAYFSLCDAFLAIGSANRDFYLAMGAPAEKIALVPYAIDNDRFLRDARLSPQARVAARSRYGFREGRPVVLYVSKLQRRKHPDDLLRAAGMLAAEGLDFDLAIAGSGEMEGDLRKMAGALGLANVVFPGFVNQSEMPTLLGAADIFALPAEAEPWGLVVNEAMCAGLPIVVSRELGCAPDLLREGENGFGFPAGDFGALADALRPLIVDAGLRAAMSRASLEIISDWDFAHCLAGLRETLALLPRREARR</sequence>
<dbReference type="GO" id="GO:0016758">
    <property type="term" value="F:hexosyltransferase activity"/>
    <property type="evidence" value="ECO:0007669"/>
    <property type="project" value="TreeGrafter"/>
</dbReference>
<evidence type="ECO:0000313" key="3">
    <source>
        <dbReference type="EMBL" id="ATQ66588.1"/>
    </source>
</evidence>
<dbReference type="Pfam" id="PF00534">
    <property type="entry name" value="Glycos_transf_1"/>
    <property type="match status" value="1"/>
</dbReference>
<dbReference type="SUPFAM" id="SSF53756">
    <property type="entry name" value="UDP-Glycosyltransferase/glycogen phosphorylase"/>
    <property type="match status" value="1"/>
</dbReference>
<dbReference type="Proteomes" id="UP000230709">
    <property type="component" value="Chromosome"/>
</dbReference>
<dbReference type="Gene3D" id="3.40.50.2000">
    <property type="entry name" value="Glycogen Phosphorylase B"/>
    <property type="match status" value="2"/>
</dbReference>
<dbReference type="STRING" id="595536.GCA_000178815_00788"/>
<evidence type="ECO:0000259" key="2">
    <source>
        <dbReference type="Pfam" id="PF13579"/>
    </source>
</evidence>
<dbReference type="CDD" id="cd03801">
    <property type="entry name" value="GT4_PimA-like"/>
    <property type="match status" value="1"/>
</dbReference>
<organism evidence="3 4">
    <name type="scientific">Methylosinus trichosporium (strain ATCC 35070 / NCIMB 11131 / UNIQEM 75 / OB3b)</name>
    <dbReference type="NCBI Taxonomy" id="595536"/>
    <lineage>
        <taxon>Bacteria</taxon>
        <taxon>Pseudomonadati</taxon>
        <taxon>Pseudomonadota</taxon>
        <taxon>Alphaproteobacteria</taxon>
        <taxon>Hyphomicrobiales</taxon>
        <taxon>Methylocystaceae</taxon>
        <taxon>Methylosinus</taxon>
    </lineage>
</organism>
<dbReference type="InterPro" id="IPR001296">
    <property type="entry name" value="Glyco_trans_1"/>
</dbReference>
<evidence type="ECO:0000259" key="1">
    <source>
        <dbReference type="Pfam" id="PF00534"/>
    </source>
</evidence>
<keyword evidence="3" id="KW-0808">Transferase</keyword>
<feature type="domain" description="Glycosyl transferase family 1" evidence="1">
    <location>
        <begin position="242"/>
        <end position="403"/>
    </location>
</feature>
<dbReference type="EMBL" id="CP023737">
    <property type="protein sequence ID" value="ATQ66588.1"/>
    <property type="molecule type" value="Genomic_DNA"/>
</dbReference>
<dbReference type="InterPro" id="IPR028098">
    <property type="entry name" value="Glyco_trans_4-like_N"/>
</dbReference>
<accession>A0A2D2CV06</accession>